<dbReference type="PANTHER" id="PTHR47972:SF45">
    <property type="entry name" value="PROTEIN CLARET SEGREGATIONAL"/>
    <property type="match status" value="1"/>
</dbReference>
<keyword evidence="7" id="KW-0206">Cytoskeleton</keyword>
<feature type="coiled-coil region" evidence="10">
    <location>
        <begin position="590"/>
        <end position="645"/>
    </location>
</feature>
<keyword evidence="10" id="KW-0175">Coiled coil</keyword>
<dbReference type="InterPro" id="IPR027417">
    <property type="entry name" value="P-loop_NTPase"/>
</dbReference>
<proteinExistence type="inferred from homology"/>
<dbReference type="RefSeq" id="XP_050519644.1">
    <property type="nucleotide sequence ID" value="XM_050663687.1"/>
</dbReference>
<keyword evidence="3 9" id="KW-0493">Microtubule</keyword>
<evidence type="ECO:0000256" key="6">
    <source>
        <dbReference type="ARBA" id="ARBA00023175"/>
    </source>
</evidence>
<dbReference type="PRINTS" id="PR00380">
    <property type="entry name" value="KINESINHEAVY"/>
</dbReference>
<dbReference type="Gene3D" id="3.40.850.10">
    <property type="entry name" value="Kinesin motor domain"/>
    <property type="match status" value="1"/>
</dbReference>
<dbReference type="InterPro" id="IPR036961">
    <property type="entry name" value="Kinesin_motor_dom_sf"/>
</dbReference>
<evidence type="ECO:0000313" key="14">
    <source>
        <dbReference type="Proteomes" id="UP001652700"/>
    </source>
</evidence>
<feature type="compositionally biased region" description="Basic and acidic residues" evidence="11">
    <location>
        <begin position="179"/>
        <end position="190"/>
    </location>
</feature>
<comment type="subcellular location">
    <subcellularLocation>
        <location evidence="1">Cytoplasm</location>
        <location evidence="1">Cytoskeleton</location>
    </subcellularLocation>
</comment>
<protein>
    <recommendedName>
        <fullName evidence="9">Kinesin-like protein</fullName>
    </recommendedName>
</protein>
<feature type="coiled-coil region" evidence="10">
    <location>
        <begin position="489"/>
        <end position="544"/>
    </location>
</feature>
<dbReference type="InterPro" id="IPR001752">
    <property type="entry name" value="Kinesin_motor_dom"/>
</dbReference>
<feature type="domain" description="Kinesin motor" evidence="12">
    <location>
        <begin position="652"/>
        <end position="982"/>
    </location>
</feature>
<feature type="compositionally biased region" description="Low complexity" evidence="11">
    <location>
        <begin position="232"/>
        <end position="247"/>
    </location>
</feature>
<dbReference type="PANTHER" id="PTHR47972">
    <property type="entry name" value="KINESIN-LIKE PROTEIN KLP-3"/>
    <property type="match status" value="1"/>
</dbReference>
<feature type="compositionally biased region" description="Polar residues" evidence="11">
    <location>
        <begin position="219"/>
        <end position="231"/>
    </location>
</feature>
<feature type="region of interest" description="Disordered" evidence="11">
    <location>
        <begin position="110"/>
        <end position="133"/>
    </location>
</feature>
<evidence type="ECO:0000256" key="3">
    <source>
        <dbReference type="ARBA" id="ARBA00022701"/>
    </source>
</evidence>
<dbReference type="EnsemblMetazoa" id="XM_050663687.1">
    <property type="protein sequence ID" value="XP_050519644.1"/>
    <property type="gene ID" value="LOC126893466"/>
</dbReference>
<keyword evidence="14" id="KW-1185">Reference proteome</keyword>
<evidence type="ECO:0000256" key="11">
    <source>
        <dbReference type="SAM" id="MobiDB-lite"/>
    </source>
</evidence>
<keyword evidence="5 8" id="KW-0067">ATP-binding</keyword>
<feature type="compositionally biased region" description="Polar residues" evidence="11">
    <location>
        <begin position="57"/>
        <end position="69"/>
    </location>
</feature>
<dbReference type="InterPro" id="IPR027640">
    <property type="entry name" value="Kinesin-like_fam"/>
</dbReference>
<feature type="region of interest" description="Disordered" evidence="11">
    <location>
        <begin position="272"/>
        <end position="295"/>
    </location>
</feature>
<feature type="coiled-coil region" evidence="10">
    <location>
        <begin position="318"/>
        <end position="352"/>
    </location>
</feature>
<name>A0ABM5LB29_DIAVI</name>
<dbReference type="GeneID" id="126893466"/>
<feature type="coiled-coil region" evidence="10">
    <location>
        <begin position="388"/>
        <end position="443"/>
    </location>
</feature>
<evidence type="ECO:0000256" key="2">
    <source>
        <dbReference type="ARBA" id="ARBA00010899"/>
    </source>
</evidence>
<keyword evidence="7" id="KW-0963">Cytoplasm</keyword>
<dbReference type="EnsemblMetazoa" id="XM_050663686.1">
    <property type="protein sequence ID" value="XP_050519643.1"/>
    <property type="gene ID" value="LOC126893466"/>
</dbReference>
<evidence type="ECO:0000256" key="7">
    <source>
        <dbReference type="ARBA" id="ARBA00023212"/>
    </source>
</evidence>
<comment type="similarity">
    <text evidence="2">Belongs to the TRAFAC class myosin-kinesin ATPase superfamily. Kinesin family. KIN-14 subfamily.</text>
</comment>
<keyword evidence="6 8" id="KW-0505">Motor protein</keyword>
<dbReference type="Proteomes" id="UP001652700">
    <property type="component" value="Unplaced"/>
</dbReference>
<dbReference type="RefSeq" id="XP_050519643.1">
    <property type="nucleotide sequence ID" value="XM_050663686.1"/>
</dbReference>
<dbReference type="Pfam" id="PF00225">
    <property type="entry name" value="Kinesin"/>
    <property type="match status" value="1"/>
</dbReference>
<reference evidence="13" key="1">
    <citation type="submission" date="2025-05" db="UniProtKB">
        <authorList>
            <consortium name="EnsemblMetazoa"/>
        </authorList>
    </citation>
    <scope>IDENTIFICATION</scope>
</reference>
<dbReference type="PROSITE" id="PS00411">
    <property type="entry name" value="KINESIN_MOTOR_1"/>
    <property type="match status" value="1"/>
</dbReference>
<sequence>MCKILTPSHNEFVANTLSHVRNKMDSTSKSKLPKKSKSPLQEVQQNINKPVKIPLSTPRTAGRSQSRNISANVATSSTSTTSAASNRYVSGRLTRTSKSMVGLKVNPASRRVLPESSTKSTFKEPAPSKSTYKRAATTKLETISEPKEPKQPKIAAWDFKGKYKELQEKLQENLSSLEEQCKGNKMDSTSKSKLPKKSKSPLQEVQQNINKPVKIPLSTPRTAGRSQSRNISANVATSSTSTTSAASNRYVSGRLTRTSKSMVGLKVNPASRRVLPESSTKSTFKEPAPSKSTYKRAATTKLETISEPKEPKQPKIAAWDFKGKYKELQEKHKKLQENLSSLEEQCKATEEIRKNFDEIIANKDTENCDLQTEIKTVKTDCATLRTLNTEITTKCNKLQEENNRLIDELRSSNNECIDLKTTNEKLRKDYLQSEIARRQLQNTVQDLKATEEIRKNFDEIIGNKDTENCDLQTEIKTVKTDYATLRTLNTEITTKCNKLQEENNRLIDELRSSNNECIDLKTTNEKLRKDYLQSEIARRQLQNTVQDLKATEEIRKNFDEIIANKDTENCDLQTEIKTVKTDCATLRTLNTEITTKCNKLQEENNRLIDELRSSNNECIDLKTTNEKLRKDYLQSEIARRQLQNTVQDLKGNIRVFCRVRPPINEAEHEKAKCYINYLNESTIEIKSTQELSQCSSKPTEQKLEFTFDQVFQESATQEEFFVELSQLVQSALDGYNVCVFAYGQTGSGKTYTMQGSEIPVHTGMIPRTINLIFDTIKDLKSCKWQYDVTASFLEIYNENVRDLLDSDSNQNLEIMYNEGRGIQVPNLKDEEIFSFADFKKYMKKAQKNRAVAATDVNQHSSRSHAVTKITIKGRNEETNATWTGSVNLVDLAGSESAKVNQGARLTETKNINKSLSALQTVMMSLHNQDKHVPYRNSKLTYLLQSSLGGNSKTLMIVNISPFQETCLESINSLRFASKVKEVKTKIKRNK</sequence>
<evidence type="ECO:0000256" key="1">
    <source>
        <dbReference type="ARBA" id="ARBA00004245"/>
    </source>
</evidence>
<feature type="binding site" evidence="8">
    <location>
        <begin position="743"/>
        <end position="750"/>
    </location>
    <ligand>
        <name>ATP</name>
        <dbReference type="ChEBI" id="CHEBI:30616"/>
    </ligand>
</feature>
<organism evidence="13 14">
    <name type="scientific">Diabrotica virgifera virgifera</name>
    <name type="common">western corn rootworm</name>
    <dbReference type="NCBI Taxonomy" id="50390"/>
    <lineage>
        <taxon>Eukaryota</taxon>
        <taxon>Metazoa</taxon>
        <taxon>Ecdysozoa</taxon>
        <taxon>Arthropoda</taxon>
        <taxon>Hexapoda</taxon>
        <taxon>Insecta</taxon>
        <taxon>Pterygota</taxon>
        <taxon>Neoptera</taxon>
        <taxon>Endopterygota</taxon>
        <taxon>Coleoptera</taxon>
        <taxon>Polyphaga</taxon>
        <taxon>Cucujiformia</taxon>
        <taxon>Chrysomeloidea</taxon>
        <taxon>Chrysomelidae</taxon>
        <taxon>Galerucinae</taxon>
        <taxon>Diabroticina</taxon>
        <taxon>Diabroticites</taxon>
        <taxon>Diabrotica</taxon>
    </lineage>
</organism>
<evidence type="ECO:0000256" key="4">
    <source>
        <dbReference type="ARBA" id="ARBA00022741"/>
    </source>
</evidence>
<evidence type="ECO:0000256" key="9">
    <source>
        <dbReference type="RuleBase" id="RU000394"/>
    </source>
</evidence>
<evidence type="ECO:0000313" key="13">
    <source>
        <dbReference type="EnsemblMetazoa" id="XP_050519644.1"/>
    </source>
</evidence>
<feature type="region of interest" description="Disordered" evidence="11">
    <location>
        <begin position="179"/>
        <end position="247"/>
    </location>
</feature>
<evidence type="ECO:0000259" key="12">
    <source>
        <dbReference type="PROSITE" id="PS50067"/>
    </source>
</evidence>
<evidence type="ECO:0000256" key="5">
    <source>
        <dbReference type="ARBA" id="ARBA00022840"/>
    </source>
</evidence>
<dbReference type="InterPro" id="IPR019821">
    <property type="entry name" value="Kinesin_motor_CS"/>
</dbReference>
<dbReference type="SMART" id="SM00129">
    <property type="entry name" value="KISc"/>
    <property type="match status" value="1"/>
</dbReference>
<evidence type="ECO:0000256" key="8">
    <source>
        <dbReference type="PROSITE-ProRule" id="PRU00283"/>
    </source>
</evidence>
<evidence type="ECO:0000256" key="10">
    <source>
        <dbReference type="SAM" id="Coils"/>
    </source>
</evidence>
<feature type="compositionally biased region" description="Low complexity" evidence="11">
    <location>
        <begin position="70"/>
        <end position="86"/>
    </location>
</feature>
<feature type="region of interest" description="Disordered" evidence="11">
    <location>
        <begin position="22"/>
        <end position="86"/>
    </location>
</feature>
<dbReference type="PROSITE" id="PS50067">
    <property type="entry name" value="KINESIN_MOTOR_2"/>
    <property type="match status" value="1"/>
</dbReference>
<accession>A0ABM5LB29</accession>
<dbReference type="SUPFAM" id="SSF52540">
    <property type="entry name" value="P-loop containing nucleoside triphosphate hydrolases"/>
    <property type="match status" value="1"/>
</dbReference>
<keyword evidence="4 8" id="KW-0547">Nucleotide-binding</keyword>